<organism evidence="2">
    <name type="scientific">Octopus bimaculoides</name>
    <name type="common">California two-spotted octopus</name>
    <dbReference type="NCBI Taxonomy" id="37653"/>
    <lineage>
        <taxon>Eukaryota</taxon>
        <taxon>Metazoa</taxon>
        <taxon>Spiralia</taxon>
        <taxon>Lophotrochozoa</taxon>
        <taxon>Mollusca</taxon>
        <taxon>Cephalopoda</taxon>
        <taxon>Coleoidea</taxon>
        <taxon>Octopodiformes</taxon>
        <taxon>Octopoda</taxon>
        <taxon>Incirrata</taxon>
        <taxon>Octopodidae</taxon>
        <taxon>Octopus</taxon>
    </lineage>
</organism>
<sequence length="87" mass="9283">MASEMCFKQMPTVPFVVTLPPTPATTISMHLVKYLPPVKPLFSPQTIVPSLLNVSLTTAAIFTCAVSSFYYAVAAAITTPAIITGQH</sequence>
<keyword evidence="1" id="KW-0472">Membrane</keyword>
<name>A0A0L8IHH0_OCTBM</name>
<gene>
    <name evidence="2" type="ORF">OCBIM_22024393mg</name>
</gene>
<keyword evidence="1" id="KW-1133">Transmembrane helix</keyword>
<evidence type="ECO:0000256" key="1">
    <source>
        <dbReference type="SAM" id="Phobius"/>
    </source>
</evidence>
<dbReference type="AlphaFoldDB" id="A0A0L8IHH0"/>
<reference evidence="2" key="1">
    <citation type="submission" date="2015-07" db="EMBL/GenBank/DDBJ databases">
        <title>MeaNS - Measles Nucleotide Surveillance Program.</title>
        <authorList>
            <person name="Tran T."/>
            <person name="Druce J."/>
        </authorList>
    </citation>
    <scope>NUCLEOTIDE SEQUENCE</scope>
    <source>
        <strain evidence="2">UCB-OBI-ISO-001</strain>
        <tissue evidence="2">Gonad</tissue>
    </source>
</reference>
<accession>A0A0L8IHH0</accession>
<feature type="transmembrane region" description="Helical" evidence="1">
    <location>
        <begin position="50"/>
        <end position="73"/>
    </location>
</feature>
<proteinExistence type="predicted"/>
<evidence type="ECO:0000313" key="2">
    <source>
        <dbReference type="EMBL" id="KOG00921.1"/>
    </source>
</evidence>
<dbReference type="EMBL" id="KQ415693">
    <property type="protein sequence ID" value="KOG00921.1"/>
    <property type="molecule type" value="Genomic_DNA"/>
</dbReference>
<keyword evidence="1" id="KW-0812">Transmembrane</keyword>
<protein>
    <submittedName>
        <fullName evidence="2">Uncharacterized protein</fullName>
    </submittedName>
</protein>